<dbReference type="SUPFAM" id="SSF50249">
    <property type="entry name" value="Nucleic acid-binding proteins"/>
    <property type="match status" value="1"/>
</dbReference>
<organism evidence="2 3">
    <name type="scientific">Hyaloscypha variabilis (strain UAMH 11265 / GT02V1 / F)</name>
    <name type="common">Meliniomyces variabilis</name>
    <dbReference type="NCBI Taxonomy" id="1149755"/>
    <lineage>
        <taxon>Eukaryota</taxon>
        <taxon>Fungi</taxon>
        <taxon>Dikarya</taxon>
        <taxon>Ascomycota</taxon>
        <taxon>Pezizomycotina</taxon>
        <taxon>Leotiomycetes</taxon>
        <taxon>Helotiales</taxon>
        <taxon>Hyaloscyphaceae</taxon>
        <taxon>Hyaloscypha</taxon>
        <taxon>Hyaloscypha variabilis</taxon>
    </lineage>
</organism>
<dbReference type="Pfam" id="PF00773">
    <property type="entry name" value="RNB"/>
    <property type="match status" value="1"/>
</dbReference>
<name>A0A2J6RMK0_HYAVF</name>
<dbReference type="PANTHER" id="PTHR23355">
    <property type="entry name" value="RIBONUCLEASE"/>
    <property type="match status" value="1"/>
</dbReference>
<sequence>MMLRSPQLRRQATRSFVCWKCIAKSRPVGTFQGKSQRSVVTELSRRHFSGGKTSLQEVHSNIEAAPEPPPLPPINSTLRDRLREWEKEYAATYVMTPLPKESNVRRGAVLNNTTRPQPGSFQIEGEEDEDDDFNLAAPIFDRDELVDVGNRRTFLLPGDLVELLAAGSRQQELAIFVRHIDIQSQFYTMSGRWVHRSDKHPLFYVPNFVEGHEVEAIKEFLPQQAVPMELEDRLHSFEIVPPRNVGSPLTLKMTEFWAASDAAYQKNASRFDNVHRIVAHPTRFTYATLEEIAQRALAGFVPKTKDGKFSPEVLYALHRSMLRDDIGFRAQLGKTMRAGGEYEINSIGEVNSINQVTKFVRSYREELVTNPEILRSHPLTRFAIYARELIAASRQTRQYTPYGVIGPYSGTEQGDTHYRYGQPYRPIPSGMMPFLRFLESWACLESFGRYSSLNGIGSTILRAIGTYDDVPLDKKTAFTALQELGAIAPWENRAAYELRLPLTGRRLAPGLFTGKFKDNGEADQLDYGRRDDILKDLRKDWGDVTVYCIDDPTAQELDDGVSVECTENLEEFWVHIHTADPSSHLTSDGLGSLRAELLTENIYLEDRTVTMLNSDFFTTEHSLAPGRPCLTFSARMNLNGEVLESTITPGIIRNVVNMSYEVLKEFTSGMQLSKSISYVVGPDEAKIEPTRPMIGLDQLTEIHKKEIGILDKIQHGRWKYLGDRGGAFQRPPKSSVSVSFAGAPWKKSPQGDSLHYYGDPTIRLSFDETYDPKDLGLVACFMLVAAEVAGRFCSARGIPIPYRVTPFDPERDPADFFRKVYLPARDENGEVPLEIQMEYTRQIPAVQPSTTPGRHVALGMDLVARCTSPLRRFSDLITHWQIGATLLEEHRLGRSLVGNTSEDFLPFSKARIDALLPRIALREKLIAQGSAHASRSWAIMFLVRAWHFKQAKLPPLRFSIRSVNPEARQCGGVIESLLVGAQMLIPDGMDPEELKLEDLFEVEIRELDVWGLKIIVDLVRRIDP</sequence>
<dbReference type="InterPro" id="IPR056625">
    <property type="entry name" value="SH3_CYT4"/>
</dbReference>
<dbReference type="GO" id="GO:0000175">
    <property type="term" value="F:3'-5'-RNA exonuclease activity"/>
    <property type="evidence" value="ECO:0007669"/>
    <property type="project" value="TreeGrafter"/>
</dbReference>
<dbReference type="Pfam" id="PF25522">
    <property type="entry name" value="OB_cyt-4"/>
    <property type="match status" value="1"/>
</dbReference>
<keyword evidence="3" id="KW-1185">Reference proteome</keyword>
<dbReference type="EMBL" id="KZ613946">
    <property type="protein sequence ID" value="PMD39723.1"/>
    <property type="molecule type" value="Genomic_DNA"/>
</dbReference>
<dbReference type="Pfam" id="PF23214">
    <property type="entry name" value="SH3_CYT4"/>
    <property type="match status" value="1"/>
</dbReference>
<evidence type="ECO:0000259" key="1">
    <source>
        <dbReference type="SMART" id="SM00955"/>
    </source>
</evidence>
<evidence type="ECO:0000313" key="3">
    <source>
        <dbReference type="Proteomes" id="UP000235786"/>
    </source>
</evidence>
<reference evidence="2 3" key="1">
    <citation type="submission" date="2016-04" db="EMBL/GenBank/DDBJ databases">
        <title>A degradative enzymes factory behind the ericoid mycorrhizal symbiosis.</title>
        <authorList>
            <consortium name="DOE Joint Genome Institute"/>
            <person name="Martino E."/>
            <person name="Morin E."/>
            <person name="Grelet G."/>
            <person name="Kuo A."/>
            <person name="Kohler A."/>
            <person name="Daghino S."/>
            <person name="Barry K."/>
            <person name="Choi C."/>
            <person name="Cichocki N."/>
            <person name="Clum A."/>
            <person name="Copeland A."/>
            <person name="Hainaut M."/>
            <person name="Haridas S."/>
            <person name="Labutti K."/>
            <person name="Lindquist E."/>
            <person name="Lipzen A."/>
            <person name="Khouja H.-R."/>
            <person name="Murat C."/>
            <person name="Ohm R."/>
            <person name="Olson A."/>
            <person name="Spatafora J."/>
            <person name="Veneault-Fourrey C."/>
            <person name="Henrissat B."/>
            <person name="Grigoriev I."/>
            <person name="Martin F."/>
            <person name="Perotto S."/>
        </authorList>
    </citation>
    <scope>NUCLEOTIDE SEQUENCE [LARGE SCALE GENOMIC DNA]</scope>
    <source>
        <strain evidence="2 3">F</strain>
    </source>
</reference>
<dbReference type="STRING" id="1149755.A0A2J6RMK0"/>
<dbReference type="OrthoDB" id="2285229at2759"/>
<dbReference type="InterPro" id="IPR050180">
    <property type="entry name" value="RNR_Ribonuclease"/>
</dbReference>
<proteinExistence type="predicted"/>
<feature type="domain" description="RNB" evidence="1">
    <location>
        <begin position="538"/>
        <end position="888"/>
    </location>
</feature>
<dbReference type="PANTHER" id="PTHR23355:SF65">
    <property type="entry name" value="EXORIBONUCLEASE CYT-4, PUTATIVE (AFU_ORTHOLOGUE AFUA_7G01550)-RELATED"/>
    <property type="match status" value="1"/>
</dbReference>
<dbReference type="InterPro" id="IPR057912">
    <property type="entry name" value="OB_CYT4_C"/>
</dbReference>
<accession>A0A2J6RMK0</accession>
<dbReference type="InterPro" id="IPR056624">
    <property type="entry name" value="WH_CYT4"/>
</dbReference>
<dbReference type="Pfam" id="PF23216">
    <property type="entry name" value="WHD_CYT4"/>
    <property type="match status" value="1"/>
</dbReference>
<dbReference type="GO" id="GO:0003723">
    <property type="term" value="F:RNA binding"/>
    <property type="evidence" value="ECO:0007669"/>
    <property type="project" value="InterPro"/>
</dbReference>
<evidence type="ECO:0000313" key="2">
    <source>
        <dbReference type="EMBL" id="PMD39723.1"/>
    </source>
</evidence>
<dbReference type="SMART" id="SM00955">
    <property type="entry name" value="RNB"/>
    <property type="match status" value="1"/>
</dbReference>
<dbReference type="GO" id="GO:0000932">
    <property type="term" value="C:P-body"/>
    <property type="evidence" value="ECO:0007669"/>
    <property type="project" value="TreeGrafter"/>
</dbReference>
<protein>
    <submittedName>
        <fullName evidence="2">RNB-domain-containing protein</fullName>
    </submittedName>
</protein>
<gene>
    <name evidence="2" type="ORF">L207DRAFT_634244</name>
</gene>
<dbReference type="InterPro" id="IPR012340">
    <property type="entry name" value="NA-bd_OB-fold"/>
</dbReference>
<dbReference type="Proteomes" id="UP000235786">
    <property type="component" value="Unassembled WGS sequence"/>
</dbReference>
<dbReference type="AlphaFoldDB" id="A0A2J6RMK0"/>
<dbReference type="GO" id="GO:0006402">
    <property type="term" value="P:mRNA catabolic process"/>
    <property type="evidence" value="ECO:0007669"/>
    <property type="project" value="TreeGrafter"/>
</dbReference>
<dbReference type="InterPro" id="IPR001900">
    <property type="entry name" value="RNase_II/R"/>
</dbReference>